<feature type="domain" description="N-acetyltransferase" evidence="1">
    <location>
        <begin position="1"/>
        <end position="137"/>
    </location>
</feature>
<proteinExistence type="predicted"/>
<keyword evidence="3" id="KW-1185">Reference proteome</keyword>
<dbReference type="AlphaFoldDB" id="A0A139AWA7"/>
<organism evidence="2 3">
    <name type="scientific">Gonapodya prolifera (strain JEL478)</name>
    <name type="common">Monoblepharis prolifera</name>
    <dbReference type="NCBI Taxonomy" id="1344416"/>
    <lineage>
        <taxon>Eukaryota</taxon>
        <taxon>Fungi</taxon>
        <taxon>Fungi incertae sedis</taxon>
        <taxon>Chytridiomycota</taxon>
        <taxon>Chytridiomycota incertae sedis</taxon>
        <taxon>Monoblepharidomycetes</taxon>
        <taxon>Monoblepharidales</taxon>
        <taxon>Gonapodyaceae</taxon>
        <taxon>Gonapodya</taxon>
    </lineage>
</organism>
<protein>
    <recommendedName>
        <fullName evidence="1">N-acetyltransferase domain-containing protein</fullName>
    </recommendedName>
</protein>
<dbReference type="InterPro" id="IPR016181">
    <property type="entry name" value="Acyl_CoA_acyltransferase"/>
</dbReference>
<dbReference type="InterPro" id="IPR000182">
    <property type="entry name" value="GNAT_dom"/>
</dbReference>
<dbReference type="GO" id="GO:0016747">
    <property type="term" value="F:acyltransferase activity, transferring groups other than amino-acyl groups"/>
    <property type="evidence" value="ECO:0007669"/>
    <property type="project" value="InterPro"/>
</dbReference>
<accession>A0A139AWA7</accession>
<sequence length="137" mass="15374">MGVQNLAVDWLERTLRFLEDGRRNLNLAGFVAEVEDGTKHTIVASAVCQVFAGPYPTIIDPVDRRDGYVWGVYVHPDYRRRGHAGRLVELCAGHLKDVGCTQALLNAAPMGKALYAKMGFEESNAMKLDLKKWQKRE</sequence>
<dbReference type="EMBL" id="KQ965734">
    <property type="protein sequence ID" value="KXS21022.1"/>
    <property type="molecule type" value="Genomic_DNA"/>
</dbReference>
<evidence type="ECO:0000313" key="3">
    <source>
        <dbReference type="Proteomes" id="UP000070544"/>
    </source>
</evidence>
<dbReference type="PROSITE" id="PS51186">
    <property type="entry name" value="GNAT"/>
    <property type="match status" value="1"/>
</dbReference>
<dbReference type="OrthoDB" id="41532at2759"/>
<evidence type="ECO:0000313" key="2">
    <source>
        <dbReference type="EMBL" id="KXS21022.1"/>
    </source>
</evidence>
<dbReference type="SUPFAM" id="SSF55729">
    <property type="entry name" value="Acyl-CoA N-acyltransferases (Nat)"/>
    <property type="match status" value="1"/>
</dbReference>
<dbReference type="Proteomes" id="UP000070544">
    <property type="component" value="Unassembled WGS sequence"/>
</dbReference>
<dbReference type="Pfam" id="PF00583">
    <property type="entry name" value="Acetyltransf_1"/>
    <property type="match status" value="1"/>
</dbReference>
<evidence type="ECO:0000259" key="1">
    <source>
        <dbReference type="PROSITE" id="PS51186"/>
    </source>
</evidence>
<name>A0A139AWA7_GONPJ</name>
<dbReference type="CDD" id="cd04301">
    <property type="entry name" value="NAT_SF"/>
    <property type="match status" value="1"/>
</dbReference>
<reference evidence="2 3" key="1">
    <citation type="journal article" date="2015" name="Genome Biol. Evol.">
        <title>Phylogenomic analyses indicate that early fungi evolved digesting cell walls of algal ancestors of land plants.</title>
        <authorList>
            <person name="Chang Y."/>
            <person name="Wang S."/>
            <person name="Sekimoto S."/>
            <person name="Aerts A.L."/>
            <person name="Choi C."/>
            <person name="Clum A."/>
            <person name="LaButti K.M."/>
            <person name="Lindquist E.A."/>
            <person name="Yee Ngan C."/>
            <person name="Ohm R.A."/>
            <person name="Salamov A.A."/>
            <person name="Grigoriev I.V."/>
            <person name="Spatafora J.W."/>
            <person name="Berbee M.L."/>
        </authorList>
    </citation>
    <scope>NUCLEOTIDE SEQUENCE [LARGE SCALE GENOMIC DNA]</scope>
    <source>
        <strain evidence="2 3">JEL478</strain>
    </source>
</reference>
<gene>
    <name evidence="2" type="ORF">M427DRAFT_51962</name>
</gene>
<dbReference type="Gene3D" id="3.40.630.30">
    <property type="match status" value="1"/>
</dbReference>